<evidence type="ECO:0000313" key="2">
    <source>
        <dbReference type="Proteomes" id="UP001341135"/>
    </source>
</evidence>
<evidence type="ECO:0008006" key="3">
    <source>
        <dbReference type="Google" id="ProtNLM"/>
    </source>
</evidence>
<proteinExistence type="predicted"/>
<protein>
    <recommendedName>
        <fullName evidence="3">NurA domain-containing protein</fullName>
    </recommendedName>
</protein>
<organism evidence="1 2">
    <name type="scientific">Pyrodictium abyssi</name>
    <dbReference type="NCBI Taxonomy" id="54256"/>
    <lineage>
        <taxon>Archaea</taxon>
        <taxon>Thermoproteota</taxon>
        <taxon>Thermoprotei</taxon>
        <taxon>Desulfurococcales</taxon>
        <taxon>Pyrodictiaceae</taxon>
        <taxon>Pyrodictium</taxon>
    </lineage>
</organism>
<dbReference type="EMBL" id="AP028907">
    <property type="protein sequence ID" value="BES81670.1"/>
    <property type="molecule type" value="Genomic_DNA"/>
</dbReference>
<evidence type="ECO:0000313" key="1">
    <source>
        <dbReference type="EMBL" id="BES81670.1"/>
    </source>
</evidence>
<gene>
    <name evidence="1" type="ORF">PABY_12370</name>
</gene>
<dbReference type="Proteomes" id="UP001341135">
    <property type="component" value="Chromosome"/>
</dbReference>
<name>A0ABM8IVU6_9CREN</name>
<keyword evidence="2" id="KW-1185">Reference proteome</keyword>
<sequence length="371" mass="40480">MFDVDRLIVEAVLGYAGLGPGEARELVDEGVLCDASGRVNLGLLLLSVLERLVELGRGGGFSPAGVVEDVSRSRVLVSGLLAELIWSALPRGGGLTLVEKWALGLFELAQAGWLGFLEELRSAGVEPQDCFCGEDPEPVLEGLGEWRQLVSAVHRELSTRFAVVSPQGPGVLEAAVYSSGAVPDYGDSELVYGLAYTRPWGSGAWVVTAPRPRRGLGPWLARSLEEPRHRRLVSCRSLEDLQRRVERIVGSVRYVYLVPALPGEPPSCLELARRVRGLRPCDAAGLVSLPPAVRLEYVEGMRGWRELLAFLYYSSLVTLYGYPSQLLVVDKASRLHADEAAIVSELLEAMSKRLQPYTSFIRGWESRSALA</sequence>
<reference evidence="1 2" key="1">
    <citation type="submission" date="2023-09" db="EMBL/GenBank/DDBJ databases">
        <title>Pyrofollis japonicus gen. nov. sp. nov., a novel member of the family Pyrodictiaceae isolated from the Iheya North hydrothermal field.</title>
        <authorList>
            <person name="Miyazaki U."/>
            <person name="Sanari M."/>
            <person name="Tame A."/>
            <person name="Kitajima M."/>
            <person name="Okamoto A."/>
            <person name="Sawayama S."/>
            <person name="Miyazaki J."/>
            <person name="Takai K."/>
            <person name="Nakagawa S."/>
        </authorList>
    </citation>
    <scope>NUCLEOTIDE SEQUENCE [LARGE SCALE GENOMIC DNA]</scope>
    <source>
        <strain evidence="1 2">AV2</strain>
    </source>
</reference>
<accession>A0ABM8IVU6</accession>